<name>A0A1M6GL66_9BACT</name>
<keyword evidence="4" id="KW-0255">Endonuclease</keyword>
<keyword evidence="2" id="KW-1277">Toxin-antitoxin system</keyword>
<protein>
    <submittedName>
        <fullName evidence="8">Predicted RNA binding protein YcfA, dsRBD-like fold, HicA-like mRNA interferase family</fullName>
    </submittedName>
</protein>
<dbReference type="GO" id="GO:0016787">
    <property type="term" value="F:hydrolase activity"/>
    <property type="evidence" value="ECO:0007669"/>
    <property type="project" value="UniProtKB-KW"/>
</dbReference>
<evidence type="ECO:0000256" key="3">
    <source>
        <dbReference type="ARBA" id="ARBA00022722"/>
    </source>
</evidence>
<dbReference type="RefSeq" id="WP_073168444.1">
    <property type="nucleotide sequence ID" value="NZ_FQZE01000011.1"/>
</dbReference>
<keyword evidence="3" id="KW-0540">Nuclease</keyword>
<dbReference type="SUPFAM" id="SSF54786">
    <property type="entry name" value="YcfA/nrd intein domain"/>
    <property type="match status" value="1"/>
</dbReference>
<keyword evidence="6" id="KW-0694">RNA-binding</keyword>
<dbReference type="AlphaFoldDB" id="A0A1M6GL66"/>
<dbReference type="Pfam" id="PF07927">
    <property type="entry name" value="HicA_toxin"/>
    <property type="match status" value="1"/>
</dbReference>
<proteinExistence type="inferred from homology"/>
<organism evidence="8 9">
    <name type="scientific">Tangfeifania diversioriginum</name>
    <dbReference type="NCBI Taxonomy" id="1168035"/>
    <lineage>
        <taxon>Bacteria</taxon>
        <taxon>Pseudomonadati</taxon>
        <taxon>Bacteroidota</taxon>
        <taxon>Bacteroidia</taxon>
        <taxon>Marinilabiliales</taxon>
        <taxon>Prolixibacteraceae</taxon>
        <taxon>Tangfeifania</taxon>
    </lineage>
</organism>
<accession>A0A1M6GL66</accession>
<evidence type="ECO:0000313" key="8">
    <source>
        <dbReference type="EMBL" id="SHJ10655.1"/>
    </source>
</evidence>
<keyword evidence="7" id="KW-0346">Stress response</keyword>
<dbReference type="InterPro" id="IPR012933">
    <property type="entry name" value="HicA_mRNA_interferase"/>
</dbReference>
<evidence type="ECO:0000256" key="5">
    <source>
        <dbReference type="ARBA" id="ARBA00022801"/>
    </source>
</evidence>
<evidence type="ECO:0000256" key="4">
    <source>
        <dbReference type="ARBA" id="ARBA00022759"/>
    </source>
</evidence>
<sequence length="64" mass="7424">MKRRKFIKHLTKNGCYLLREGKKHSLFYNPANGKISTIPRHPDIKQFTAEKICKDLDVSLPLGK</sequence>
<dbReference type="Proteomes" id="UP000184050">
    <property type="component" value="Unassembled WGS sequence"/>
</dbReference>
<comment type="similarity">
    <text evidence="1">Belongs to the HicA mRNA interferase family.</text>
</comment>
<evidence type="ECO:0000256" key="2">
    <source>
        <dbReference type="ARBA" id="ARBA00022649"/>
    </source>
</evidence>
<evidence type="ECO:0000256" key="7">
    <source>
        <dbReference type="ARBA" id="ARBA00023016"/>
    </source>
</evidence>
<dbReference type="GO" id="GO:0003729">
    <property type="term" value="F:mRNA binding"/>
    <property type="evidence" value="ECO:0007669"/>
    <property type="project" value="InterPro"/>
</dbReference>
<evidence type="ECO:0000313" key="9">
    <source>
        <dbReference type="Proteomes" id="UP000184050"/>
    </source>
</evidence>
<dbReference type="InterPro" id="IPR038570">
    <property type="entry name" value="HicA_sf"/>
</dbReference>
<keyword evidence="9" id="KW-1185">Reference proteome</keyword>
<keyword evidence="5" id="KW-0378">Hydrolase</keyword>
<dbReference type="STRING" id="1168035.SAMN05444280_11133"/>
<gene>
    <name evidence="8" type="ORF">SAMN05444280_11133</name>
</gene>
<evidence type="ECO:0000256" key="1">
    <source>
        <dbReference type="ARBA" id="ARBA00006620"/>
    </source>
</evidence>
<dbReference type="EMBL" id="FQZE01000011">
    <property type="protein sequence ID" value="SHJ10655.1"/>
    <property type="molecule type" value="Genomic_DNA"/>
</dbReference>
<evidence type="ECO:0000256" key="6">
    <source>
        <dbReference type="ARBA" id="ARBA00022884"/>
    </source>
</evidence>
<dbReference type="Gene3D" id="3.30.920.30">
    <property type="entry name" value="Hypothetical protein"/>
    <property type="match status" value="1"/>
</dbReference>
<dbReference type="OrthoDB" id="9798547at2"/>
<dbReference type="GO" id="GO:0004519">
    <property type="term" value="F:endonuclease activity"/>
    <property type="evidence" value="ECO:0007669"/>
    <property type="project" value="UniProtKB-KW"/>
</dbReference>
<reference evidence="8 9" key="1">
    <citation type="submission" date="2016-11" db="EMBL/GenBank/DDBJ databases">
        <authorList>
            <person name="Jaros S."/>
            <person name="Januszkiewicz K."/>
            <person name="Wedrychowicz H."/>
        </authorList>
    </citation>
    <scope>NUCLEOTIDE SEQUENCE [LARGE SCALE GENOMIC DNA]</scope>
    <source>
        <strain evidence="8 9">DSM 27063</strain>
    </source>
</reference>